<name>A0A917X4V8_9ACTN</name>
<keyword evidence="4" id="KW-0503">Monooxygenase</keyword>
<dbReference type="Proteomes" id="UP000642070">
    <property type="component" value="Unassembled WGS sequence"/>
</dbReference>
<keyword evidence="7" id="KW-1185">Reference proteome</keyword>
<evidence type="ECO:0000256" key="1">
    <source>
        <dbReference type="ARBA" id="ARBA00022630"/>
    </source>
</evidence>
<dbReference type="RefSeq" id="WP_190255042.1">
    <property type="nucleotide sequence ID" value="NZ_BMPI01000050.1"/>
</dbReference>
<proteinExistence type="predicted"/>
<evidence type="ECO:0000256" key="4">
    <source>
        <dbReference type="ARBA" id="ARBA00023033"/>
    </source>
</evidence>
<keyword evidence="2" id="KW-0288">FMN</keyword>
<organism evidence="6 7">
    <name type="scientific">Dactylosporangium sucinum</name>
    <dbReference type="NCBI Taxonomy" id="1424081"/>
    <lineage>
        <taxon>Bacteria</taxon>
        <taxon>Bacillati</taxon>
        <taxon>Actinomycetota</taxon>
        <taxon>Actinomycetes</taxon>
        <taxon>Micromonosporales</taxon>
        <taxon>Micromonosporaceae</taxon>
        <taxon>Dactylosporangium</taxon>
    </lineage>
</organism>
<dbReference type="Pfam" id="PF00296">
    <property type="entry name" value="Bac_luciferase"/>
    <property type="match status" value="1"/>
</dbReference>
<evidence type="ECO:0000256" key="2">
    <source>
        <dbReference type="ARBA" id="ARBA00022643"/>
    </source>
</evidence>
<protein>
    <recommendedName>
        <fullName evidence="5">Luciferase-like domain-containing protein</fullName>
    </recommendedName>
</protein>
<dbReference type="NCBIfam" id="TIGR03619">
    <property type="entry name" value="F420_Rv2161c"/>
    <property type="match status" value="1"/>
</dbReference>
<reference evidence="6" key="2">
    <citation type="submission" date="2020-09" db="EMBL/GenBank/DDBJ databases">
        <authorList>
            <person name="Sun Q."/>
            <person name="Ohkuma M."/>
        </authorList>
    </citation>
    <scope>NUCLEOTIDE SEQUENCE</scope>
    <source>
        <strain evidence="6">JCM 19831</strain>
    </source>
</reference>
<dbReference type="GO" id="GO:0046306">
    <property type="term" value="P:alkanesulfonate catabolic process"/>
    <property type="evidence" value="ECO:0007669"/>
    <property type="project" value="TreeGrafter"/>
</dbReference>
<keyword evidence="1" id="KW-0285">Flavoprotein</keyword>
<accession>A0A917X4V8</accession>
<comment type="caution">
    <text evidence="6">The sequence shown here is derived from an EMBL/GenBank/DDBJ whole genome shotgun (WGS) entry which is preliminary data.</text>
</comment>
<sequence length="285" mass="31093">MSPSSNVSDGRRPVGLALPNNEPGAAEVFQWLPKAAEDWGYDSLWVTDHVVGVRAMAGVYGSYWLEALTALTWAAARTSTIRLGTGILVVPHRDPVLAAKVISTMDVLSGGRLDIGVGVGWSRVEFRSLGVERLYERRGAATNEALEAMLACWQGGEVAYDGEFYSFRHIDFEPTPAQRPHPPIWVGGDSGPALRRAARFADVWHPHDITPARLAEAGEELDERAGRKVPRSVRLGVTESQVDGIAELVDSYLEAGCVRVVVEFRSLPSEHVVRLGERAARLLFG</sequence>
<gene>
    <name evidence="6" type="ORF">GCM10007977_077640</name>
</gene>
<keyword evidence="3" id="KW-0560">Oxidoreductase</keyword>
<dbReference type="InterPro" id="IPR050172">
    <property type="entry name" value="SsuD_RutA_monooxygenase"/>
</dbReference>
<dbReference type="AlphaFoldDB" id="A0A917X4V8"/>
<evidence type="ECO:0000313" key="6">
    <source>
        <dbReference type="EMBL" id="GGM64647.1"/>
    </source>
</evidence>
<dbReference type="PANTHER" id="PTHR42847">
    <property type="entry name" value="ALKANESULFONATE MONOOXYGENASE"/>
    <property type="match status" value="1"/>
</dbReference>
<feature type="domain" description="Luciferase-like" evidence="5">
    <location>
        <begin position="34"/>
        <end position="229"/>
    </location>
</feature>
<dbReference type="InterPro" id="IPR019921">
    <property type="entry name" value="Lucif-like_OxRdtase_Rv2161c"/>
</dbReference>
<dbReference type="EMBL" id="BMPI01000050">
    <property type="protein sequence ID" value="GGM64647.1"/>
    <property type="molecule type" value="Genomic_DNA"/>
</dbReference>
<evidence type="ECO:0000313" key="7">
    <source>
        <dbReference type="Proteomes" id="UP000642070"/>
    </source>
</evidence>
<reference evidence="6" key="1">
    <citation type="journal article" date="2014" name="Int. J. Syst. Evol. Microbiol.">
        <title>Complete genome sequence of Corynebacterium casei LMG S-19264T (=DSM 44701T), isolated from a smear-ripened cheese.</title>
        <authorList>
            <consortium name="US DOE Joint Genome Institute (JGI-PGF)"/>
            <person name="Walter F."/>
            <person name="Albersmeier A."/>
            <person name="Kalinowski J."/>
            <person name="Ruckert C."/>
        </authorList>
    </citation>
    <scope>NUCLEOTIDE SEQUENCE</scope>
    <source>
        <strain evidence="6">JCM 19831</strain>
    </source>
</reference>
<evidence type="ECO:0000259" key="5">
    <source>
        <dbReference type="Pfam" id="PF00296"/>
    </source>
</evidence>
<dbReference type="SUPFAM" id="SSF51679">
    <property type="entry name" value="Bacterial luciferase-like"/>
    <property type="match status" value="1"/>
</dbReference>
<dbReference type="PANTHER" id="PTHR42847:SF4">
    <property type="entry name" value="ALKANESULFONATE MONOOXYGENASE-RELATED"/>
    <property type="match status" value="1"/>
</dbReference>
<evidence type="ECO:0000256" key="3">
    <source>
        <dbReference type="ARBA" id="ARBA00023002"/>
    </source>
</evidence>
<dbReference type="GO" id="GO:0008726">
    <property type="term" value="F:alkanesulfonate monooxygenase activity"/>
    <property type="evidence" value="ECO:0007669"/>
    <property type="project" value="TreeGrafter"/>
</dbReference>
<dbReference type="Gene3D" id="3.20.20.30">
    <property type="entry name" value="Luciferase-like domain"/>
    <property type="match status" value="1"/>
</dbReference>
<dbReference type="InterPro" id="IPR011251">
    <property type="entry name" value="Luciferase-like_dom"/>
</dbReference>
<dbReference type="InterPro" id="IPR036661">
    <property type="entry name" value="Luciferase-like_sf"/>
</dbReference>